<proteinExistence type="predicted"/>
<evidence type="ECO:0000313" key="2">
    <source>
        <dbReference type="EMBL" id="CAG8701780.1"/>
    </source>
</evidence>
<reference evidence="2 3" key="1">
    <citation type="submission" date="2021-06" db="EMBL/GenBank/DDBJ databases">
        <authorList>
            <person name="Kallberg Y."/>
            <person name="Tangrot J."/>
            <person name="Rosling A."/>
        </authorList>
    </citation>
    <scope>NUCLEOTIDE SEQUENCE [LARGE SCALE GENOMIC DNA]</scope>
    <source>
        <strain evidence="2 3">120-4 pot B 10/14</strain>
    </source>
</reference>
<organism evidence="2 3">
    <name type="scientific">Gigaspora margarita</name>
    <dbReference type="NCBI Taxonomy" id="4874"/>
    <lineage>
        <taxon>Eukaryota</taxon>
        <taxon>Fungi</taxon>
        <taxon>Fungi incertae sedis</taxon>
        <taxon>Mucoromycota</taxon>
        <taxon>Glomeromycotina</taxon>
        <taxon>Glomeromycetes</taxon>
        <taxon>Diversisporales</taxon>
        <taxon>Gigasporaceae</taxon>
        <taxon>Gigaspora</taxon>
    </lineage>
</organism>
<accession>A0ABN7UZW1</accession>
<feature type="region of interest" description="Disordered" evidence="1">
    <location>
        <begin position="1"/>
        <end position="27"/>
    </location>
</feature>
<feature type="compositionally biased region" description="Basic and acidic residues" evidence="1">
    <location>
        <begin position="8"/>
        <end position="27"/>
    </location>
</feature>
<gene>
    <name evidence="2" type="ORF">GMARGA_LOCUS12169</name>
</gene>
<evidence type="ECO:0000256" key="1">
    <source>
        <dbReference type="SAM" id="MobiDB-lite"/>
    </source>
</evidence>
<sequence length="62" mass="7341">MSEEAQDTDGKRDKDTEKVKQEDKLEPKHSKVHFTIWDLPNRILIKQVSEMVKKFSQPRMVS</sequence>
<comment type="caution">
    <text evidence="2">The sequence shown here is derived from an EMBL/GenBank/DDBJ whole genome shotgun (WGS) entry which is preliminary data.</text>
</comment>
<protein>
    <submittedName>
        <fullName evidence="2">30847_t:CDS:1</fullName>
    </submittedName>
</protein>
<dbReference type="Proteomes" id="UP000789901">
    <property type="component" value="Unassembled WGS sequence"/>
</dbReference>
<keyword evidence="3" id="KW-1185">Reference proteome</keyword>
<dbReference type="EMBL" id="CAJVQB010007356">
    <property type="protein sequence ID" value="CAG8701780.1"/>
    <property type="molecule type" value="Genomic_DNA"/>
</dbReference>
<name>A0ABN7UZW1_GIGMA</name>
<evidence type="ECO:0000313" key="3">
    <source>
        <dbReference type="Proteomes" id="UP000789901"/>
    </source>
</evidence>